<dbReference type="GO" id="GO:0043137">
    <property type="term" value="P:DNA replication, removal of RNA primer"/>
    <property type="evidence" value="ECO:0007669"/>
    <property type="project" value="TreeGrafter"/>
</dbReference>
<evidence type="ECO:0000256" key="2">
    <source>
        <dbReference type="ARBA" id="ARBA00005300"/>
    </source>
</evidence>
<dbReference type="eggNOG" id="KOG3752">
    <property type="taxonomic scope" value="Eukaryota"/>
</dbReference>
<dbReference type="PANTHER" id="PTHR10642:SF26">
    <property type="entry name" value="RIBONUCLEASE H1"/>
    <property type="match status" value="1"/>
</dbReference>
<feature type="domain" description="RNase H type-1" evidence="8">
    <location>
        <begin position="56"/>
        <end position="146"/>
    </location>
</feature>
<dbReference type="SUPFAM" id="SSF53098">
    <property type="entry name" value="Ribonuclease H-like"/>
    <property type="match status" value="1"/>
</dbReference>
<evidence type="ECO:0000256" key="7">
    <source>
        <dbReference type="ARBA" id="ARBA00022801"/>
    </source>
</evidence>
<dbReference type="EMBL" id="JH432137">
    <property type="status" value="NOT_ANNOTATED_CDS"/>
    <property type="molecule type" value="Genomic_DNA"/>
</dbReference>
<reference evidence="10" key="1">
    <citation type="submission" date="2011-05" db="EMBL/GenBank/DDBJ databases">
        <authorList>
            <person name="Richards S.R."/>
            <person name="Qu J."/>
            <person name="Jiang H."/>
            <person name="Jhangiani S.N."/>
            <person name="Agravi P."/>
            <person name="Goodspeed R."/>
            <person name="Gross S."/>
            <person name="Mandapat C."/>
            <person name="Jackson L."/>
            <person name="Mathew T."/>
            <person name="Pu L."/>
            <person name="Thornton R."/>
            <person name="Saada N."/>
            <person name="Wilczek-Boney K.B."/>
            <person name="Lee S."/>
            <person name="Kovar C."/>
            <person name="Wu Y."/>
            <person name="Scherer S.E."/>
            <person name="Worley K.C."/>
            <person name="Muzny D.M."/>
            <person name="Gibbs R."/>
        </authorList>
    </citation>
    <scope>NUCLEOTIDE SEQUENCE</scope>
    <source>
        <strain evidence="10">Brora</strain>
    </source>
</reference>
<dbReference type="GO" id="GO:0046872">
    <property type="term" value="F:metal ion binding"/>
    <property type="evidence" value="ECO:0007669"/>
    <property type="project" value="UniProtKB-KW"/>
</dbReference>
<evidence type="ECO:0000256" key="1">
    <source>
        <dbReference type="ARBA" id="ARBA00000077"/>
    </source>
</evidence>
<evidence type="ECO:0000259" key="8">
    <source>
        <dbReference type="Pfam" id="PF00075"/>
    </source>
</evidence>
<dbReference type="Proteomes" id="UP000014500">
    <property type="component" value="Unassembled WGS sequence"/>
</dbReference>
<keyword evidence="10" id="KW-1185">Reference proteome</keyword>
<dbReference type="GO" id="GO:0003676">
    <property type="term" value="F:nucleic acid binding"/>
    <property type="evidence" value="ECO:0007669"/>
    <property type="project" value="InterPro"/>
</dbReference>
<keyword evidence="5" id="KW-0479">Metal-binding</keyword>
<dbReference type="EnsemblMetazoa" id="SMAR012425-RA">
    <property type="protein sequence ID" value="SMAR012425-PA"/>
    <property type="gene ID" value="SMAR012425"/>
</dbReference>
<evidence type="ECO:0000313" key="9">
    <source>
        <dbReference type="EnsemblMetazoa" id="SMAR012425-PA"/>
    </source>
</evidence>
<dbReference type="Pfam" id="PF00075">
    <property type="entry name" value="RNase_H"/>
    <property type="match status" value="1"/>
</dbReference>
<dbReference type="InterPro" id="IPR036397">
    <property type="entry name" value="RNaseH_sf"/>
</dbReference>
<evidence type="ECO:0000256" key="5">
    <source>
        <dbReference type="ARBA" id="ARBA00022723"/>
    </source>
</evidence>
<evidence type="ECO:0000256" key="3">
    <source>
        <dbReference type="ARBA" id="ARBA00012180"/>
    </source>
</evidence>
<dbReference type="InterPro" id="IPR002156">
    <property type="entry name" value="RNaseH_domain"/>
</dbReference>
<comment type="similarity">
    <text evidence="2">Belongs to the RNase H family.</text>
</comment>
<dbReference type="STRING" id="126957.T1JF20"/>
<keyword evidence="6" id="KW-0255">Endonuclease</keyword>
<name>T1JF20_STRMM</name>
<protein>
    <recommendedName>
        <fullName evidence="3">ribonuclease H</fullName>
        <ecNumber evidence="3">3.1.26.4</ecNumber>
    </recommendedName>
</protein>
<dbReference type="EC" id="3.1.26.4" evidence="3"/>
<dbReference type="InterPro" id="IPR012337">
    <property type="entry name" value="RNaseH-like_sf"/>
</dbReference>
<organism evidence="9 10">
    <name type="scientific">Strigamia maritima</name>
    <name type="common">European centipede</name>
    <name type="synonym">Geophilus maritimus</name>
    <dbReference type="NCBI Taxonomy" id="126957"/>
    <lineage>
        <taxon>Eukaryota</taxon>
        <taxon>Metazoa</taxon>
        <taxon>Ecdysozoa</taxon>
        <taxon>Arthropoda</taxon>
        <taxon>Myriapoda</taxon>
        <taxon>Chilopoda</taxon>
        <taxon>Pleurostigmophora</taxon>
        <taxon>Geophilomorpha</taxon>
        <taxon>Linotaeniidae</taxon>
        <taxon>Strigamia</taxon>
    </lineage>
</organism>
<keyword evidence="7" id="KW-0378">Hydrolase</keyword>
<comment type="catalytic activity">
    <reaction evidence="1">
        <text>Endonucleolytic cleavage to 5'-phosphomonoester.</text>
        <dbReference type="EC" id="3.1.26.4"/>
    </reaction>
</comment>
<sequence length="150" mass="17127">MRLFVNQAPQAQTNREYAEPREISISRLCIFGIMQNRDIHNREIHLAVMDLANCGLVVYTYGACEYNGYHAAKGGIGVYWGPNDPRNLSEALKGDKQTNIRAEIQAAVRALQQAQEQWIREITIIMDVSISNRLCDQMVGWLATKWMEKI</sequence>
<reference evidence="9" key="2">
    <citation type="submission" date="2015-02" db="UniProtKB">
        <authorList>
            <consortium name="EnsemblMetazoa"/>
        </authorList>
    </citation>
    <scope>IDENTIFICATION</scope>
</reference>
<dbReference type="PANTHER" id="PTHR10642">
    <property type="entry name" value="RIBONUCLEASE H1"/>
    <property type="match status" value="1"/>
</dbReference>
<dbReference type="InterPro" id="IPR050092">
    <property type="entry name" value="RNase_H"/>
</dbReference>
<dbReference type="AlphaFoldDB" id="T1JF20"/>
<proteinExistence type="inferred from homology"/>
<keyword evidence="4" id="KW-0540">Nuclease</keyword>
<dbReference type="GO" id="GO:0004523">
    <property type="term" value="F:RNA-DNA hybrid ribonuclease activity"/>
    <property type="evidence" value="ECO:0007669"/>
    <property type="project" value="UniProtKB-EC"/>
</dbReference>
<evidence type="ECO:0000313" key="10">
    <source>
        <dbReference type="Proteomes" id="UP000014500"/>
    </source>
</evidence>
<dbReference type="PhylomeDB" id="T1JF20"/>
<accession>T1JF20</accession>
<dbReference type="HOGENOM" id="CLU_1742833_0_0_1"/>
<evidence type="ECO:0000256" key="6">
    <source>
        <dbReference type="ARBA" id="ARBA00022759"/>
    </source>
</evidence>
<dbReference type="Gene3D" id="3.30.420.10">
    <property type="entry name" value="Ribonuclease H-like superfamily/Ribonuclease H"/>
    <property type="match status" value="1"/>
</dbReference>
<evidence type="ECO:0000256" key="4">
    <source>
        <dbReference type="ARBA" id="ARBA00022722"/>
    </source>
</evidence>